<evidence type="ECO:0000313" key="4">
    <source>
        <dbReference type="Proteomes" id="UP001138681"/>
    </source>
</evidence>
<name>A0A9X1F0L0_9SPHN</name>
<organism evidence="3 4">
    <name type="scientific">Erythrobacter crassostreae</name>
    <dbReference type="NCBI Taxonomy" id="2828328"/>
    <lineage>
        <taxon>Bacteria</taxon>
        <taxon>Pseudomonadati</taxon>
        <taxon>Pseudomonadota</taxon>
        <taxon>Alphaproteobacteria</taxon>
        <taxon>Sphingomonadales</taxon>
        <taxon>Erythrobacteraceae</taxon>
        <taxon>Erythrobacter/Porphyrobacter group</taxon>
        <taxon>Erythrobacter</taxon>
    </lineage>
</organism>
<dbReference type="Pfam" id="PF18557">
    <property type="entry name" value="NepR"/>
    <property type="match status" value="1"/>
</dbReference>
<dbReference type="InterPro" id="IPR041649">
    <property type="entry name" value="NepR"/>
</dbReference>
<dbReference type="Proteomes" id="UP001138681">
    <property type="component" value="Unassembled WGS sequence"/>
</dbReference>
<feature type="region of interest" description="Disordered" evidence="1">
    <location>
        <begin position="1"/>
        <end position="25"/>
    </location>
</feature>
<feature type="region of interest" description="Disordered" evidence="1">
    <location>
        <begin position="44"/>
        <end position="66"/>
    </location>
</feature>
<gene>
    <name evidence="3" type="ORF">KCG46_00950</name>
</gene>
<evidence type="ECO:0000259" key="2">
    <source>
        <dbReference type="Pfam" id="PF18557"/>
    </source>
</evidence>
<accession>A0A9X1F0L0</accession>
<dbReference type="RefSeq" id="WP_218403498.1">
    <property type="nucleotide sequence ID" value="NZ_JAGSPC010000001.1"/>
</dbReference>
<evidence type="ECO:0000256" key="1">
    <source>
        <dbReference type="SAM" id="MobiDB-lite"/>
    </source>
</evidence>
<dbReference type="EMBL" id="JAGSPC010000001">
    <property type="protein sequence ID" value="MBV7258136.1"/>
    <property type="molecule type" value="Genomic_DNA"/>
</dbReference>
<dbReference type="AlphaFoldDB" id="A0A9X1F0L0"/>
<feature type="compositionally biased region" description="Basic and acidic residues" evidence="1">
    <location>
        <begin position="1"/>
        <end position="19"/>
    </location>
</feature>
<evidence type="ECO:0000313" key="3">
    <source>
        <dbReference type="EMBL" id="MBV7258136.1"/>
    </source>
</evidence>
<proteinExistence type="predicted"/>
<sequence length="66" mass="7128">MASDKNVTDKGMDSDRGKDGAAAPDWANGLRQFYDSVVDEPIPDSFKDLLDKLDDHENASGKGSGR</sequence>
<reference evidence="3" key="1">
    <citation type="submission" date="2021-04" db="EMBL/GenBank/DDBJ databases">
        <authorList>
            <person name="Pira H."/>
            <person name="Risdian C."/>
            <person name="Wink J."/>
        </authorList>
    </citation>
    <scope>NUCLEOTIDE SEQUENCE</scope>
    <source>
        <strain evidence="3">WH158</strain>
    </source>
</reference>
<keyword evidence="4" id="KW-1185">Reference proteome</keyword>
<feature type="compositionally biased region" description="Basic and acidic residues" evidence="1">
    <location>
        <begin position="45"/>
        <end position="59"/>
    </location>
</feature>
<feature type="domain" description="Anti-sigma factor NepR" evidence="2">
    <location>
        <begin position="24"/>
        <end position="56"/>
    </location>
</feature>
<comment type="caution">
    <text evidence="3">The sequence shown here is derived from an EMBL/GenBank/DDBJ whole genome shotgun (WGS) entry which is preliminary data.</text>
</comment>
<protein>
    <recommendedName>
        <fullName evidence="2">Anti-sigma factor NepR domain-containing protein</fullName>
    </recommendedName>
</protein>